<dbReference type="InterPro" id="IPR007418">
    <property type="entry name" value="DUF474"/>
</dbReference>
<organism evidence="2 3">
    <name type="scientific">Helicobacter mehlei</name>
    <dbReference type="NCBI Taxonomy" id="2316080"/>
    <lineage>
        <taxon>Bacteria</taxon>
        <taxon>Pseudomonadati</taxon>
        <taxon>Campylobacterota</taxon>
        <taxon>Epsilonproteobacteria</taxon>
        <taxon>Campylobacterales</taxon>
        <taxon>Helicobacteraceae</taxon>
        <taxon>Helicobacter</taxon>
    </lineage>
</organism>
<keyword evidence="3" id="KW-1185">Reference proteome</keyword>
<dbReference type="RefSeq" id="WP_120948230.1">
    <property type="nucleotide sequence ID" value="NZ_QXQP01000006.1"/>
</dbReference>
<evidence type="ECO:0000313" key="3">
    <source>
        <dbReference type="Proteomes" id="UP000319322"/>
    </source>
</evidence>
<name>A0A553UUZ0_9HELI</name>
<reference evidence="3" key="1">
    <citation type="submission" date="2019-07" db="EMBL/GenBank/DDBJ databases">
        <title>Helicobacter labacensis sp. nov., Helicobacter mehlei sp. nov. and Helicobacter vulpis sp. nov., isolated from gastric mucosa of red fox (Vulpis vulpis).</title>
        <authorList>
            <person name="Papic B."/>
        </authorList>
    </citation>
    <scope>NUCLEOTIDE SEQUENCE [LARGE SCALE GENOMIC DNA]</scope>
    <source>
        <strain evidence="3">L8b</strain>
    </source>
</reference>
<sequence length="145" mass="16171">MQALYPYLLISHLLCAIIFIGYLFFDVVIFPSVKRMYGEEIAQKAQQGISTRAIKIMPLCVLWLLLSGGMMLSVYVGGDKGFLETPFQKVLMLKVLLACTIFAMVAISLACKFLNKKNPLASVIHHLALLLGLGIVICAKWMWFA</sequence>
<keyword evidence="1" id="KW-0472">Membrane</keyword>
<dbReference type="Proteomes" id="UP000319322">
    <property type="component" value="Unassembled WGS sequence"/>
</dbReference>
<proteinExistence type="predicted"/>
<accession>A0A553UUZ0</accession>
<feature type="transmembrane region" description="Helical" evidence="1">
    <location>
        <begin position="54"/>
        <end position="78"/>
    </location>
</feature>
<keyword evidence="1" id="KW-1133">Transmembrane helix</keyword>
<keyword evidence="1" id="KW-0812">Transmembrane</keyword>
<dbReference type="EMBL" id="VKGC01000009">
    <property type="protein sequence ID" value="TSA83975.1"/>
    <property type="molecule type" value="Genomic_DNA"/>
</dbReference>
<gene>
    <name evidence="2" type="ORF">FNE76_04520</name>
</gene>
<dbReference type="AlphaFoldDB" id="A0A553UUZ0"/>
<evidence type="ECO:0000313" key="2">
    <source>
        <dbReference type="EMBL" id="TSA83975.1"/>
    </source>
</evidence>
<protein>
    <submittedName>
        <fullName evidence="2">Copper resistance protein CopD</fullName>
    </submittedName>
</protein>
<evidence type="ECO:0000256" key="1">
    <source>
        <dbReference type="SAM" id="Phobius"/>
    </source>
</evidence>
<feature type="transmembrane region" description="Helical" evidence="1">
    <location>
        <begin position="6"/>
        <end position="33"/>
    </location>
</feature>
<reference evidence="2 3" key="2">
    <citation type="submission" date="2019-07" db="EMBL/GenBank/DDBJ databases">
        <title>Helicobacter labacensis sp. nov., Helicobacter mehlei sp. nov. and Helicobacter vulpis sp. nov., isolated from gastric mucosa of red fox (Vulpis vulpis).</title>
        <authorList>
            <person name="Kusar D."/>
            <person name="Gruntar I."/>
            <person name="Pate M."/>
            <person name="Zajc U."/>
            <person name="Ocepek M."/>
        </authorList>
    </citation>
    <scope>NUCLEOTIDE SEQUENCE [LARGE SCALE GENOMIC DNA]</scope>
    <source>
        <strain evidence="2 3">L8b</strain>
    </source>
</reference>
<reference evidence="2 3" key="3">
    <citation type="submission" date="2019-07" db="EMBL/GenBank/DDBJ databases">
        <authorList>
            <person name="Papic B."/>
        </authorList>
    </citation>
    <scope>NUCLEOTIDE SEQUENCE [LARGE SCALE GENOMIC DNA]</scope>
    <source>
        <strain evidence="2 3">L8b</strain>
    </source>
</reference>
<dbReference type="PIRSF" id="PIRSF015875">
    <property type="entry name" value="UCP015875"/>
    <property type="match status" value="1"/>
</dbReference>
<comment type="caution">
    <text evidence="2">The sequence shown here is derived from an EMBL/GenBank/DDBJ whole genome shotgun (WGS) entry which is preliminary data.</text>
</comment>
<feature type="transmembrane region" description="Helical" evidence="1">
    <location>
        <begin position="123"/>
        <end position="143"/>
    </location>
</feature>
<feature type="transmembrane region" description="Helical" evidence="1">
    <location>
        <begin position="90"/>
        <end position="111"/>
    </location>
</feature>
<dbReference type="OrthoDB" id="5955722at2"/>